<dbReference type="Pfam" id="PF01593">
    <property type="entry name" value="Amino_oxidase"/>
    <property type="match status" value="1"/>
</dbReference>
<dbReference type="RefSeq" id="WP_147053693.1">
    <property type="nucleotide sequence ID" value="NZ_CP042437.1"/>
</dbReference>
<evidence type="ECO:0000256" key="3">
    <source>
        <dbReference type="ARBA" id="ARBA00022746"/>
    </source>
</evidence>
<comment type="pathway">
    <text evidence="1 5">Carotenoid biosynthesis.</text>
</comment>
<keyword evidence="8" id="KW-1185">Reference proteome</keyword>
<dbReference type="EMBL" id="CP042437">
    <property type="protein sequence ID" value="QEC76520.1"/>
    <property type="molecule type" value="Genomic_DNA"/>
</dbReference>
<dbReference type="KEGG" id="mgk:FSB76_11385"/>
<dbReference type="SUPFAM" id="SSF51905">
    <property type="entry name" value="FAD/NAD(P)-binding domain"/>
    <property type="match status" value="1"/>
</dbReference>
<evidence type="ECO:0000256" key="4">
    <source>
        <dbReference type="ARBA" id="ARBA00023002"/>
    </source>
</evidence>
<evidence type="ECO:0000259" key="6">
    <source>
        <dbReference type="Pfam" id="PF01593"/>
    </source>
</evidence>
<feature type="domain" description="Amine oxidase" evidence="6">
    <location>
        <begin position="11"/>
        <end position="483"/>
    </location>
</feature>
<keyword evidence="4 5" id="KW-0560">Oxidoreductase</keyword>
<protein>
    <submittedName>
        <fullName evidence="7">Phytoene desaturase</fullName>
    </submittedName>
</protein>
<comment type="similarity">
    <text evidence="2 5">Belongs to the carotenoid/retinoid oxidoreductase family.</text>
</comment>
<dbReference type="InterPro" id="IPR014105">
    <property type="entry name" value="Carotenoid/retinoid_OxRdtase"/>
</dbReference>
<dbReference type="InterPro" id="IPR002937">
    <property type="entry name" value="Amino_oxidase"/>
</dbReference>
<evidence type="ECO:0000256" key="1">
    <source>
        <dbReference type="ARBA" id="ARBA00004829"/>
    </source>
</evidence>
<dbReference type="GO" id="GO:0016117">
    <property type="term" value="P:carotenoid biosynthetic process"/>
    <property type="evidence" value="ECO:0007669"/>
    <property type="project" value="UniProtKB-KW"/>
</dbReference>
<evidence type="ECO:0000256" key="5">
    <source>
        <dbReference type="RuleBase" id="RU362075"/>
    </source>
</evidence>
<accession>A0A5B8VY39</accession>
<dbReference type="GO" id="GO:0016491">
    <property type="term" value="F:oxidoreductase activity"/>
    <property type="evidence" value="ECO:0007669"/>
    <property type="project" value="UniProtKB-KW"/>
</dbReference>
<reference evidence="7 8" key="1">
    <citation type="journal article" date="2013" name="J. Microbiol.">
        <title>Mucilaginibacter ginsenosidivorax sp. nov., with ginsenoside converting activity isolated from sediment.</title>
        <authorList>
            <person name="Kim J.K."/>
            <person name="Choi T.E."/>
            <person name="Liu Q.M."/>
            <person name="Park H.Y."/>
            <person name="Yi T.H."/>
            <person name="Yoon M.H."/>
            <person name="Kim S.C."/>
            <person name="Im W.T."/>
        </authorList>
    </citation>
    <scope>NUCLEOTIDE SEQUENCE [LARGE SCALE GENOMIC DNA]</scope>
    <source>
        <strain evidence="7 8">KHI28</strain>
    </source>
</reference>
<name>A0A5B8VY39_9SPHI</name>
<dbReference type="Proteomes" id="UP000321362">
    <property type="component" value="Chromosome"/>
</dbReference>
<dbReference type="NCBIfam" id="TIGR02734">
    <property type="entry name" value="crtI_fam"/>
    <property type="match status" value="1"/>
</dbReference>
<dbReference type="Gene3D" id="3.50.50.60">
    <property type="entry name" value="FAD/NAD(P)-binding domain"/>
    <property type="match status" value="2"/>
</dbReference>
<proteinExistence type="inferred from homology"/>
<dbReference type="NCBIfam" id="NF042421">
    <property type="entry name" value="hydcarot_desat_CrtD"/>
    <property type="match status" value="1"/>
</dbReference>
<evidence type="ECO:0000313" key="8">
    <source>
        <dbReference type="Proteomes" id="UP000321362"/>
    </source>
</evidence>
<dbReference type="PANTHER" id="PTHR43734">
    <property type="entry name" value="PHYTOENE DESATURASE"/>
    <property type="match status" value="1"/>
</dbReference>
<evidence type="ECO:0000313" key="7">
    <source>
        <dbReference type="EMBL" id="QEC76520.1"/>
    </source>
</evidence>
<dbReference type="AlphaFoldDB" id="A0A5B8VY39"/>
<organism evidence="7 8">
    <name type="scientific">Mucilaginibacter ginsenosidivorax</name>
    <dbReference type="NCBI Taxonomy" id="862126"/>
    <lineage>
        <taxon>Bacteria</taxon>
        <taxon>Pseudomonadati</taxon>
        <taxon>Bacteroidota</taxon>
        <taxon>Sphingobacteriia</taxon>
        <taxon>Sphingobacteriales</taxon>
        <taxon>Sphingobacteriaceae</taxon>
        <taxon>Mucilaginibacter</taxon>
    </lineage>
</organism>
<dbReference type="InterPro" id="IPR054840">
    <property type="entry name" value="hydcarot_desat_CrtD"/>
</dbReference>
<dbReference type="OrthoDB" id="9774675at2"/>
<evidence type="ECO:0000256" key="2">
    <source>
        <dbReference type="ARBA" id="ARBA00006046"/>
    </source>
</evidence>
<gene>
    <name evidence="7" type="primary">crtI</name>
    <name evidence="7" type="ORF">FSB76_11385</name>
</gene>
<keyword evidence="3 5" id="KW-0125">Carotenoid biosynthesis</keyword>
<dbReference type="InterPro" id="IPR036188">
    <property type="entry name" value="FAD/NAD-bd_sf"/>
</dbReference>
<sequence>MAKALIIGSGIAGIATAIRLAVQGYQVEVFEANSYPGGKLSEFEQDGFRFDAGPSLFTMPQYVDELFVLAGRNPKEFFSYQKLDKVCQYFYEDGTRLNAFADAELFAREVNNVTGEPVASVKKYLTNSATIYNITNHVFLEQSLHRLKTFLSRDTARSVLGLPGIDAFRTMHKANEGYFKDDRLVQFYDRYATYNGSNPYAAPATLNVIPHLEQHYGAYFPIGGMYSITGSLVKLAESLGVIFNYNSKVDEIMLDARKATGLKVGEKNINGDIIISNMDVWFTYQRLLKAHPKLFPRKILGQERSSSALIFYWGISRSFPELDLHNIFFSTDYKAEFDHIWKDKNIFHDPTIYLNISSKYKPDDAPASCENWFVMINVPANVGQEWDTLVATARENILKKLTRILGDDIESLILSETILDPRQIESKTSSYQGSLYGTSSNSRFAAFLRHANKSSKIKNLYFCGGSVHPGGGIPLCLLSAKIVSGWIADDFPQTS</sequence>
<dbReference type="PANTHER" id="PTHR43734:SF7">
    <property type="entry name" value="4,4'-DIAPONEUROSPORENE OXYGENASE"/>
    <property type="match status" value="1"/>
</dbReference>